<dbReference type="InterPro" id="IPR036695">
    <property type="entry name" value="Arg-tRNA-synth_N_sf"/>
</dbReference>
<evidence type="ECO:0000256" key="7">
    <source>
        <dbReference type="ARBA" id="ARBA00022840"/>
    </source>
</evidence>
<dbReference type="GO" id="GO:0006420">
    <property type="term" value="P:arginyl-tRNA aminoacylation"/>
    <property type="evidence" value="ECO:0007669"/>
    <property type="project" value="UniProtKB-UniRule"/>
</dbReference>
<dbReference type="InterPro" id="IPR001278">
    <property type="entry name" value="Arg-tRNA-ligase"/>
</dbReference>
<gene>
    <name evidence="11" type="primary">argS</name>
    <name evidence="15" type="ORF">EDC24_1245</name>
</gene>
<comment type="subunit">
    <text evidence="3 11">Monomer.</text>
</comment>
<dbReference type="SUPFAM" id="SSF55190">
    <property type="entry name" value="Arginyl-tRNA synthetase (ArgRS), N-terminal 'additional' domain"/>
    <property type="match status" value="1"/>
</dbReference>
<comment type="similarity">
    <text evidence="2 11 12">Belongs to the class-I aminoacyl-tRNA synthetase family.</text>
</comment>
<feature type="domain" description="DALR anticodon binding" evidence="13">
    <location>
        <begin position="437"/>
        <end position="556"/>
    </location>
</feature>
<dbReference type="HAMAP" id="MF_00123">
    <property type="entry name" value="Arg_tRNA_synth"/>
    <property type="match status" value="1"/>
</dbReference>
<dbReference type="PRINTS" id="PR01038">
    <property type="entry name" value="TRNASYNTHARG"/>
</dbReference>
<sequence>MSIVGQIEETLKQEIESAVIEAGLATKDAMPEVVLETPKDKAHGDYATNMAMQLARIAKKAPRQIAEDIVAQLDTKKASVKEVEIAGPGFINFFIDQSSLTEVVDTILDQGRDYGTSNAGEGKRVQIEFVSANPTGTLHLGHARGAAFGDAMVNVMEKAGFDIEREYYINDAGNQIDQLAKSINARYLQKLGQDVDMPEGGYHGQDIIDLAQGLVDEKGDQLAQLEEAERLKQFRDHGLQHLLARIEQDLKEYRVEFDSWFSETSLYDQDHVSVAVDTLREEGYVYEADGATWFKSTEFGDDKDRVLVKQDGTFTYLTPDIAYHLNKIERGFDELINIWGADHHGYVPRMHAAIQALGYPKDILDIKITQMVNLFENGEKVKMSKRTGKAVTMKELIEEVGLDATRYFFIMRSNDAHLDFDMDLAKSQSNENPVYYVQYAHARICSMIRQAEEKGVDLNAAIDSSLLQAEKEVALLKRLGDYPQVVADAAVKRTPHRIPQYVFDLASDLHSFYNAEKVIDLDNMELTKARIALMKAVRVIIQDALALVGVEAPEKM</sequence>
<keyword evidence="5 11" id="KW-0436">Ligase</keyword>
<dbReference type="GO" id="GO:0005737">
    <property type="term" value="C:cytoplasm"/>
    <property type="evidence" value="ECO:0007669"/>
    <property type="project" value="UniProtKB-SubCell"/>
</dbReference>
<dbReference type="InterPro" id="IPR005148">
    <property type="entry name" value="Arg-tRNA-synth_N"/>
</dbReference>
<evidence type="ECO:0000256" key="10">
    <source>
        <dbReference type="ARBA" id="ARBA00049339"/>
    </source>
</evidence>
<dbReference type="CDD" id="cd00671">
    <property type="entry name" value="ArgRS_core"/>
    <property type="match status" value="1"/>
</dbReference>
<dbReference type="FunFam" id="3.30.1360.70:FF:000003">
    <property type="entry name" value="Arginine--tRNA ligase"/>
    <property type="match status" value="1"/>
</dbReference>
<dbReference type="Gene3D" id="3.30.1360.70">
    <property type="entry name" value="Arginyl tRNA synthetase N-terminal domain"/>
    <property type="match status" value="1"/>
</dbReference>
<evidence type="ECO:0000256" key="4">
    <source>
        <dbReference type="ARBA" id="ARBA00022490"/>
    </source>
</evidence>
<dbReference type="Pfam" id="PF00750">
    <property type="entry name" value="tRNA-synt_1d"/>
    <property type="match status" value="1"/>
</dbReference>
<keyword evidence="7 11" id="KW-0067">ATP-binding</keyword>
<protein>
    <recommendedName>
        <fullName evidence="11">Arginine--tRNA ligase</fullName>
        <ecNumber evidence="11">6.1.1.19</ecNumber>
    </recommendedName>
    <alternativeName>
        <fullName evidence="11">Arginyl-tRNA synthetase</fullName>
        <shortName evidence="11">ArgRS</shortName>
    </alternativeName>
</protein>
<comment type="catalytic activity">
    <reaction evidence="10 11">
        <text>tRNA(Arg) + L-arginine + ATP = L-arginyl-tRNA(Arg) + AMP + diphosphate</text>
        <dbReference type="Rhea" id="RHEA:20301"/>
        <dbReference type="Rhea" id="RHEA-COMP:9658"/>
        <dbReference type="Rhea" id="RHEA-COMP:9673"/>
        <dbReference type="ChEBI" id="CHEBI:30616"/>
        <dbReference type="ChEBI" id="CHEBI:32682"/>
        <dbReference type="ChEBI" id="CHEBI:33019"/>
        <dbReference type="ChEBI" id="CHEBI:78442"/>
        <dbReference type="ChEBI" id="CHEBI:78513"/>
        <dbReference type="ChEBI" id="CHEBI:456215"/>
        <dbReference type="EC" id="6.1.1.19"/>
    </reaction>
</comment>
<dbReference type="Gene3D" id="1.10.730.10">
    <property type="entry name" value="Isoleucyl-tRNA Synthetase, Domain 1"/>
    <property type="match status" value="1"/>
</dbReference>
<evidence type="ECO:0000313" key="15">
    <source>
        <dbReference type="EMBL" id="RPF54057.1"/>
    </source>
</evidence>
<dbReference type="InterPro" id="IPR014729">
    <property type="entry name" value="Rossmann-like_a/b/a_fold"/>
</dbReference>
<comment type="caution">
    <text evidence="15">The sequence shown here is derived from an EMBL/GenBank/DDBJ whole genome shotgun (WGS) entry which is preliminary data.</text>
</comment>
<dbReference type="SMART" id="SM01016">
    <property type="entry name" value="Arg_tRNA_synt_N"/>
    <property type="match status" value="1"/>
</dbReference>
<keyword evidence="4 11" id="KW-0963">Cytoplasm</keyword>
<dbReference type="GO" id="GO:0005524">
    <property type="term" value="F:ATP binding"/>
    <property type="evidence" value="ECO:0007669"/>
    <property type="project" value="UniProtKB-UniRule"/>
</dbReference>
<dbReference type="AlphaFoldDB" id="A0A3N5B9K8"/>
<evidence type="ECO:0000313" key="16">
    <source>
        <dbReference type="Proteomes" id="UP000276443"/>
    </source>
</evidence>
<organism evidence="15 16">
    <name type="scientific">Aquisalibacillus elongatus</name>
    <dbReference type="NCBI Taxonomy" id="485577"/>
    <lineage>
        <taxon>Bacteria</taxon>
        <taxon>Bacillati</taxon>
        <taxon>Bacillota</taxon>
        <taxon>Bacilli</taxon>
        <taxon>Bacillales</taxon>
        <taxon>Bacillaceae</taxon>
        <taxon>Aquisalibacillus</taxon>
    </lineage>
</organism>
<keyword evidence="16" id="KW-1185">Reference proteome</keyword>
<evidence type="ECO:0000256" key="3">
    <source>
        <dbReference type="ARBA" id="ARBA00011245"/>
    </source>
</evidence>
<dbReference type="EMBL" id="RKRF01000008">
    <property type="protein sequence ID" value="RPF54057.1"/>
    <property type="molecule type" value="Genomic_DNA"/>
</dbReference>
<dbReference type="GO" id="GO:0004814">
    <property type="term" value="F:arginine-tRNA ligase activity"/>
    <property type="evidence" value="ECO:0007669"/>
    <property type="project" value="UniProtKB-UniRule"/>
</dbReference>
<dbReference type="PANTHER" id="PTHR11956">
    <property type="entry name" value="ARGINYL-TRNA SYNTHETASE"/>
    <property type="match status" value="1"/>
</dbReference>
<dbReference type="Proteomes" id="UP000276443">
    <property type="component" value="Unassembled WGS sequence"/>
</dbReference>
<keyword evidence="6 11" id="KW-0547">Nucleotide-binding</keyword>
<dbReference type="SMART" id="SM00836">
    <property type="entry name" value="DALR_1"/>
    <property type="match status" value="1"/>
</dbReference>
<dbReference type="RefSeq" id="WP_124220760.1">
    <property type="nucleotide sequence ID" value="NZ_RKRF01000008.1"/>
</dbReference>
<name>A0A3N5B9K8_9BACI</name>
<evidence type="ECO:0000259" key="13">
    <source>
        <dbReference type="SMART" id="SM00836"/>
    </source>
</evidence>
<dbReference type="Gene3D" id="3.40.50.620">
    <property type="entry name" value="HUPs"/>
    <property type="match status" value="1"/>
</dbReference>
<proteinExistence type="inferred from homology"/>
<dbReference type="SUPFAM" id="SSF52374">
    <property type="entry name" value="Nucleotidylyl transferase"/>
    <property type="match status" value="1"/>
</dbReference>
<evidence type="ECO:0000256" key="9">
    <source>
        <dbReference type="ARBA" id="ARBA00023146"/>
    </source>
</evidence>
<evidence type="ECO:0000256" key="5">
    <source>
        <dbReference type="ARBA" id="ARBA00022598"/>
    </source>
</evidence>
<dbReference type="EC" id="6.1.1.19" evidence="11"/>
<dbReference type="Pfam" id="PF05746">
    <property type="entry name" value="DALR_1"/>
    <property type="match status" value="1"/>
</dbReference>
<evidence type="ECO:0000256" key="2">
    <source>
        <dbReference type="ARBA" id="ARBA00005594"/>
    </source>
</evidence>
<evidence type="ECO:0000259" key="14">
    <source>
        <dbReference type="SMART" id="SM01016"/>
    </source>
</evidence>
<dbReference type="PROSITE" id="PS00178">
    <property type="entry name" value="AA_TRNA_LIGASE_I"/>
    <property type="match status" value="1"/>
</dbReference>
<dbReference type="InterPro" id="IPR009080">
    <property type="entry name" value="tRNAsynth_Ia_anticodon-bd"/>
</dbReference>
<feature type="domain" description="Arginyl tRNA synthetase N-terminal" evidence="14">
    <location>
        <begin position="5"/>
        <end position="95"/>
    </location>
</feature>
<dbReference type="InterPro" id="IPR008909">
    <property type="entry name" value="DALR_anticod-bd"/>
</dbReference>
<keyword evidence="9 11" id="KW-0030">Aminoacyl-tRNA synthetase</keyword>
<dbReference type="SUPFAM" id="SSF47323">
    <property type="entry name" value="Anticodon-binding domain of a subclass of class I aminoacyl-tRNA synthetases"/>
    <property type="match status" value="1"/>
</dbReference>
<evidence type="ECO:0000256" key="1">
    <source>
        <dbReference type="ARBA" id="ARBA00004496"/>
    </source>
</evidence>
<dbReference type="NCBIfam" id="TIGR00456">
    <property type="entry name" value="argS"/>
    <property type="match status" value="1"/>
</dbReference>
<reference evidence="15 16" key="1">
    <citation type="submission" date="2018-11" db="EMBL/GenBank/DDBJ databases">
        <title>Genomic Encyclopedia of Type Strains, Phase IV (KMG-IV): sequencing the most valuable type-strain genomes for metagenomic binning, comparative biology and taxonomic classification.</title>
        <authorList>
            <person name="Goeker M."/>
        </authorList>
    </citation>
    <scope>NUCLEOTIDE SEQUENCE [LARGE SCALE GENOMIC DNA]</scope>
    <source>
        <strain evidence="15 16">DSM 18090</strain>
    </source>
</reference>
<dbReference type="FunFam" id="1.10.730.10:FF:000008">
    <property type="entry name" value="Arginine--tRNA ligase"/>
    <property type="match status" value="1"/>
</dbReference>
<evidence type="ECO:0000256" key="11">
    <source>
        <dbReference type="HAMAP-Rule" id="MF_00123"/>
    </source>
</evidence>
<dbReference type="InterPro" id="IPR001412">
    <property type="entry name" value="aa-tRNA-synth_I_CS"/>
</dbReference>
<keyword evidence="8 11" id="KW-0648">Protein biosynthesis</keyword>
<dbReference type="InterPro" id="IPR035684">
    <property type="entry name" value="ArgRS_core"/>
</dbReference>
<dbReference type="FunFam" id="3.40.50.620:FF:000062">
    <property type="entry name" value="Arginine--tRNA ligase"/>
    <property type="match status" value="1"/>
</dbReference>
<dbReference type="OrthoDB" id="9805987at2"/>
<dbReference type="Pfam" id="PF03485">
    <property type="entry name" value="Arg_tRNA_synt_N"/>
    <property type="match status" value="1"/>
</dbReference>
<dbReference type="PANTHER" id="PTHR11956:SF5">
    <property type="entry name" value="ARGININE--TRNA LIGASE, CYTOPLASMIC"/>
    <property type="match status" value="1"/>
</dbReference>
<evidence type="ECO:0000256" key="6">
    <source>
        <dbReference type="ARBA" id="ARBA00022741"/>
    </source>
</evidence>
<comment type="subcellular location">
    <subcellularLocation>
        <location evidence="1 11">Cytoplasm</location>
    </subcellularLocation>
</comment>
<evidence type="ECO:0000256" key="8">
    <source>
        <dbReference type="ARBA" id="ARBA00022917"/>
    </source>
</evidence>
<evidence type="ECO:0000256" key="12">
    <source>
        <dbReference type="RuleBase" id="RU363038"/>
    </source>
</evidence>
<feature type="short sequence motif" description="'HIGH' region" evidence="11">
    <location>
        <begin position="132"/>
        <end position="142"/>
    </location>
</feature>
<accession>A0A3N5B9K8</accession>